<evidence type="ECO:0000313" key="1">
    <source>
        <dbReference type="EMBL" id="KAF9546604.1"/>
    </source>
</evidence>
<name>A0A9P6FBS1_9FUNG</name>
<keyword evidence="2" id="KW-1185">Reference proteome</keyword>
<protein>
    <submittedName>
        <fullName evidence="1">Uncharacterized protein</fullName>
    </submittedName>
</protein>
<dbReference type="AlphaFoldDB" id="A0A9P6FBS1"/>
<gene>
    <name evidence="1" type="ORF">EC957_009527</name>
</gene>
<evidence type="ECO:0000313" key="2">
    <source>
        <dbReference type="Proteomes" id="UP000723463"/>
    </source>
</evidence>
<dbReference type="Proteomes" id="UP000723463">
    <property type="component" value="Unassembled WGS sequence"/>
</dbReference>
<reference evidence="1" key="1">
    <citation type="journal article" date="2020" name="Fungal Divers.">
        <title>Resolving the Mortierellaceae phylogeny through synthesis of multi-gene phylogenetics and phylogenomics.</title>
        <authorList>
            <person name="Vandepol N."/>
            <person name="Liber J."/>
            <person name="Desiro A."/>
            <person name="Na H."/>
            <person name="Kennedy M."/>
            <person name="Barry K."/>
            <person name="Grigoriev I.V."/>
            <person name="Miller A.N."/>
            <person name="O'Donnell K."/>
            <person name="Stajich J.E."/>
            <person name="Bonito G."/>
        </authorList>
    </citation>
    <scope>NUCLEOTIDE SEQUENCE</scope>
    <source>
        <strain evidence="1">NRRL 2591</strain>
    </source>
</reference>
<organism evidence="1 2">
    <name type="scientific">Mortierella hygrophila</name>
    <dbReference type="NCBI Taxonomy" id="979708"/>
    <lineage>
        <taxon>Eukaryota</taxon>
        <taxon>Fungi</taxon>
        <taxon>Fungi incertae sedis</taxon>
        <taxon>Mucoromycota</taxon>
        <taxon>Mortierellomycotina</taxon>
        <taxon>Mortierellomycetes</taxon>
        <taxon>Mortierellales</taxon>
        <taxon>Mortierellaceae</taxon>
        <taxon>Mortierella</taxon>
    </lineage>
</organism>
<accession>A0A9P6FBS1</accession>
<sequence>MLKLRHQRELDLSDFVHNVYEETKGRLVERGCLPKIKDDTKLLVINDEAQFLGDQFNGSFQSMSSSDKSPRPLLSPILHAFRDIGQHQPTLVTCGTGLSINTLFWVQSSGSGLKDSSTTFEERVVECSDLGAWKKTIEDAEDRLVSWAHRQIKGNLCYEISHLHDKHNKHKDQLVESIGSMLGLLMYQRCVFGNHNLVLKEVDPQLVEHAFGRIKTSKVALLT</sequence>
<comment type="caution">
    <text evidence="1">The sequence shown here is derived from an EMBL/GenBank/DDBJ whole genome shotgun (WGS) entry which is preliminary data.</text>
</comment>
<proteinExistence type="predicted"/>
<dbReference type="EMBL" id="JAAAXW010000053">
    <property type="protein sequence ID" value="KAF9546604.1"/>
    <property type="molecule type" value="Genomic_DNA"/>
</dbReference>